<protein>
    <recommendedName>
        <fullName evidence="2">NAD-dependent epimerase/dehydratase domain-containing protein</fullName>
    </recommendedName>
</protein>
<dbReference type="Pfam" id="PF01370">
    <property type="entry name" value="Epimerase"/>
    <property type="match status" value="1"/>
</dbReference>
<reference evidence="3" key="1">
    <citation type="journal article" date="2014" name="Front. Microbiol.">
        <title>High frequency of phylogenetically diverse reductive dehalogenase-homologous genes in deep subseafloor sedimentary metagenomes.</title>
        <authorList>
            <person name="Kawai M."/>
            <person name="Futagami T."/>
            <person name="Toyoda A."/>
            <person name="Takaki Y."/>
            <person name="Nishi S."/>
            <person name="Hori S."/>
            <person name="Arai W."/>
            <person name="Tsubouchi T."/>
            <person name="Morono Y."/>
            <person name="Uchiyama I."/>
            <person name="Ito T."/>
            <person name="Fujiyama A."/>
            <person name="Inagaki F."/>
            <person name="Takami H."/>
        </authorList>
    </citation>
    <scope>NUCLEOTIDE SEQUENCE</scope>
    <source>
        <strain evidence="3">Expedition CK06-06</strain>
    </source>
</reference>
<dbReference type="SUPFAM" id="SSF51735">
    <property type="entry name" value="NAD(P)-binding Rossmann-fold domains"/>
    <property type="match status" value="1"/>
</dbReference>
<dbReference type="InterPro" id="IPR036291">
    <property type="entry name" value="NAD(P)-bd_dom_sf"/>
</dbReference>
<organism evidence="3">
    <name type="scientific">marine sediment metagenome</name>
    <dbReference type="NCBI Taxonomy" id="412755"/>
    <lineage>
        <taxon>unclassified sequences</taxon>
        <taxon>metagenomes</taxon>
        <taxon>ecological metagenomes</taxon>
    </lineage>
</organism>
<gene>
    <name evidence="3" type="ORF">S03H2_08898</name>
</gene>
<evidence type="ECO:0000313" key="3">
    <source>
        <dbReference type="EMBL" id="GAH20305.1"/>
    </source>
</evidence>
<feature type="non-terminal residue" evidence="3">
    <location>
        <position position="205"/>
    </location>
</feature>
<comment type="similarity">
    <text evidence="1">Belongs to the NAD(P)-dependent epimerase/dehydratase family.</text>
</comment>
<accession>X1EIV5</accession>
<feature type="domain" description="NAD-dependent epimerase/dehydratase" evidence="2">
    <location>
        <begin position="5"/>
        <end position="135"/>
    </location>
</feature>
<dbReference type="EMBL" id="BARU01004415">
    <property type="protein sequence ID" value="GAH20305.1"/>
    <property type="molecule type" value="Genomic_DNA"/>
</dbReference>
<proteinExistence type="inferred from homology"/>
<dbReference type="Gene3D" id="3.40.50.720">
    <property type="entry name" value="NAD(P)-binding Rossmann-like Domain"/>
    <property type="match status" value="1"/>
</dbReference>
<evidence type="ECO:0000259" key="2">
    <source>
        <dbReference type="Pfam" id="PF01370"/>
    </source>
</evidence>
<dbReference type="PANTHER" id="PTHR43725:SF53">
    <property type="entry name" value="UDP-ARABINOSE 4-EPIMERASE 1"/>
    <property type="match status" value="1"/>
</dbReference>
<dbReference type="AlphaFoldDB" id="X1EIV5"/>
<sequence>MSKKILVTGGAGFIGSHLVDRLVEFGYEVRVFDSLEPQVHGSSQSIPKYLNEECEFIEGDIRNRKQLKEALQEIEVIFHQAAAVGVGQSMYQVHKYIEVNTLGTANLLDILVNEKHNVEKLIIASSMSVYGEGKYKCDNCGTVYPKLRSLEQLKKREWEMRCPLCGKSVEGIPTHEEKPLYPTSVYAISKRDQEEICLTIGRVYD</sequence>
<name>X1EIV5_9ZZZZ</name>
<evidence type="ECO:0000256" key="1">
    <source>
        <dbReference type="ARBA" id="ARBA00007637"/>
    </source>
</evidence>
<dbReference type="PANTHER" id="PTHR43725">
    <property type="entry name" value="UDP-GLUCOSE 4-EPIMERASE"/>
    <property type="match status" value="1"/>
</dbReference>
<comment type="caution">
    <text evidence="3">The sequence shown here is derived from an EMBL/GenBank/DDBJ whole genome shotgun (WGS) entry which is preliminary data.</text>
</comment>
<dbReference type="InterPro" id="IPR001509">
    <property type="entry name" value="Epimerase_deHydtase"/>
</dbReference>